<feature type="domain" description="Endoribonuclease L-PSP/chorismate mutase-like" evidence="1">
    <location>
        <begin position="13"/>
        <end position="140"/>
    </location>
</feature>
<dbReference type="SUPFAM" id="SSF55298">
    <property type="entry name" value="YjgF-like"/>
    <property type="match status" value="1"/>
</dbReference>
<name>A0A9D2JS58_9FIRM</name>
<proteinExistence type="predicted"/>
<dbReference type="CDD" id="cd02199">
    <property type="entry name" value="YjgF_YER057c_UK114_like_1"/>
    <property type="match status" value="1"/>
</dbReference>
<reference evidence="2" key="2">
    <citation type="submission" date="2021-04" db="EMBL/GenBank/DDBJ databases">
        <authorList>
            <person name="Gilroy R."/>
        </authorList>
    </citation>
    <scope>NUCLEOTIDE SEQUENCE</scope>
    <source>
        <strain evidence="2">1068</strain>
    </source>
</reference>
<gene>
    <name evidence="2" type="ORF">H9809_01475</name>
</gene>
<evidence type="ECO:0000313" key="3">
    <source>
        <dbReference type="Proteomes" id="UP000824056"/>
    </source>
</evidence>
<organism evidence="2 3">
    <name type="scientific">Candidatus Blautia pullicola</name>
    <dbReference type="NCBI Taxonomy" id="2838498"/>
    <lineage>
        <taxon>Bacteria</taxon>
        <taxon>Bacillati</taxon>
        <taxon>Bacillota</taxon>
        <taxon>Clostridia</taxon>
        <taxon>Lachnospirales</taxon>
        <taxon>Lachnospiraceae</taxon>
        <taxon>Blautia</taxon>
    </lineage>
</organism>
<reference evidence="2" key="1">
    <citation type="journal article" date="2021" name="PeerJ">
        <title>Extensive microbial diversity within the chicken gut microbiome revealed by metagenomics and culture.</title>
        <authorList>
            <person name="Gilroy R."/>
            <person name="Ravi A."/>
            <person name="Getino M."/>
            <person name="Pursley I."/>
            <person name="Horton D.L."/>
            <person name="Alikhan N.F."/>
            <person name="Baker D."/>
            <person name="Gharbi K."/>
            <person name="Hall N."/>
            <person name="Watson M."/>
            <person name="Adriaenssens E.M."/>
            <person name="Foster-Nyarko E."/>
            <person name="Jarju S."/>
            <person name="Secka A."/>
            <person name="Antonio M."/>
            <person name="Oren A."/>
            <person name="Chaudhuri R.R."/>
            <person name="La Ragione R."/>
            <person name="Hildebrand F."/>
            <person name="Pallen M.J."/>
        </authorList>
    </citation>
    <scope>NUCLEOTIDE SEQUENCE</scope>
    <source>
        <strain evidence="2">1068</strain>
    </source>
</reference>
<dbReference type="PANTHER" id="PTHR43760:SF1">
    <property type="entry name" value="ENDORIBONUCLEASE L-PSP_CHORISMATE MUTASE-LIKE DOMAIN-CONTAINING PROTEIN"/>
    <property type="match status" value="1"/>
</dbReference>
<dbReference type="PANTHER" id="PTHR43760">
    <property type="entry name" value="ENDORIBONUCLEASE-RELATED"/>
    <property type="match status" value="1"/>
</dbReference>
<comment type="caution">
    <text evidence="2">The sequence shown here is derived from an EMBL/GenBank/DDBJ whole genome shotgun (WGS) entry which is preliminary data.</text>
</comment>
<evidence type="ECO:0000259" key="1">
    <source>
        <dbReference type="Pfam" id="PF14588"/>
    </source>
</evidence>
<dbReference type="EMBL" id="DXBG01000030">
    <property type="protein sequence ID" value="HIZ64567.1"/>
    <property type="molecule type" value="Genomic_DNA"/>
</dbReference>
<evidence type="ECO:0000313" key="2">
    <source>
        <dbReference type="EMBL" id="HIZ64567.1"/>
    </source>
</evidence>
<dbReference type="Gene3D" id="3.30.1330.40">
    <property type="entry name" value="RutC-like"/>
    <property type="match status" value="1"/>
</dbReference>
<sequence length="154" mass="16606">MKNVYETMKELNITLPKAPAKGGIYSPAKRFGKNLVYISGCGPVIDTPICGKLGKEFTKEEGVEYSRNAMLNVLAVLEAEIGDLNKVKQPVKILTFVASEDSFDCQPFVANGGSQLLVDLFGAENAPSRSAIGVNVLPGNIPVETEAIFELKEE</sequence>
<protein>
    <submittedName>
        <fullName evidence="2">RidA family protein</fullName>
    </submittedName>
</protein>
<dbReference type="InterPro" id="IPR013813">
    <property type="entry name" value="Endoribo_LPSP/chorism_mut-like"/>
</dbReference>
<dbReference type="InterPro" id="IPR035959">
    <property type="entry name" value="RutC-like_sf"/>
</dbReference>
<dbReference type="Proteomes" id="UP000824056">
    <property type="component" value="Unassembled WGS sequence"/>
</dbReference>
<dbReference type="AlphaFoldDB" id="A0A9D2JS58"/>
<dbReference type="Pfam" id="PF14588">
    <property type="entry name" value="YjgF_endoribonc"/>
    <property type="match status" value="1"/>
</dbReference>
<accession>A0A9D2JS58</accession>